<accession>A0A4Q0XPC3</accession>
<reference evidence="2 3" key="1">
    <citation type="submission" date="2017-10" db="EMBL/GenBank/DDBJ databases">
        <title>Genomics of the genus Arcobacter.</title>
        <authorList>
            <person name="Perez-Cataluna A."/>
            <person name="Figueras M.J."/>
        </authorList>
    </citation>
    <scope>NUCLEOTIDE SEQUENCE [LARGE SCALE GENOMIC DNA]</scope>
    <source>
        <strain evidence="2 3">CECT 8987</strain>
    </source>
</reference>
<organism evidence="2 3">
    <name type="scientific">Candidatus Marinarcus aquaticus</name>
    <dbReference type="NCBI Taxonomy" id="2044504"/>
    <lineage>
        <taxon>Bacteria</taxon>
        <taxon>Pseudomonadati</taxon>
        <taxon>Campylobacterota</taxon>
        <taxon>Epsilonproteobacteria</taxon>
        <taxon>Campylobacterales</taxon>
        <taxon>Arcobacteraceae</taxon>
        <taxon>Candidatus Marinarcus</taxon>
    </lineage>
</organism>
<evidence type="ECO:0000259" key="1">
    <source>
        <dbReference type="SMART" id="SM00901"/>
    </source>
</evidence>
<dbReference type="RefSeq" id="WP_128996716.1">
    <property type="nucleotide sequence ID" value="NZ_PDKN01000007.1"/>
</dbReference>
<gene>
    <name evidence="2" type="ORF">CRV04_10015</name>
</gene>
<dbReference type="InterPro" id="IPR014966">
    <property type="entry name" value="FRG-dom"/>
</dbReference>
<proteinExistence type="predicted"/>
<evidence type="ECO:0000313" key="3">
    <source>
        <dbReference type="Proteomes" id="UP000290657"/>
    </source>
</evidence>
<dbReference type="OrthoDB" id="9816036at2"/>
<comment type="caution">
    <text evidence="2">The sequence shown here is derived from an EMBL/GenBank/DDBJ whole genome shotgun (WGS) entry which is preliminary data.</text>
</comment>
<dbReference type="AlphaFoldDB" id="A0A4Q0XPC3"/>
<dbReference type="EMBL" id="PDKN01000007">
    <property type="protein sequence ID" value="RXJ55432.1"/>
    <property type="molecule type" value="Genomic_DNA"/>
</dbReference>
<keyword evidence="3" id="KW-1185">Reference proteome</keyword>
<sequence>MTIKHVEDYLKSVKEQIKSLELPAEKQYTNYFRGQSNANWDLVPSVFRDHLFNEHNLYHEMERNLYNEMSKLSSVIDKLVYMQHQGLPTRLLDITKNSLVALYFACITHQKCEKECTDKKDCKKCSDGAVYIFSELENYDKKEVDIISLLPKVKYDFGINSFYSFVKEQLGIELSKKELERILNKEFALVKSNKNNNRVIKQDGDFFIFSNKSSYDKKIKFDVKRDENRIIIPKEYKKQLLEELDQIGINRYSLFPEPEHLAKYLKHNYVDNESEKEKVVSYEEVSVEIEEKKDYKTKVLEYIEKRFPQNKALYEFIVNNDISRTKVREKLSLLGYEEIGVLDMDKFDNFIDSLEIPKNINDLVL</sequence>
<protein>
    <recommendedName>
        <fullName evidence="1">FRG domain-containing protein</fullName>
    </recommendedName>
</protein>
<evidence type="ECO:0000313" key="2">
    <source>
        <dbReference type="EMBL" id="RXJ55432.1"/>
    </source>
</evidence>
<dbReference type="Pfam" id="PF08867">
    <property type="entry name" value="FRG"/>
    <property type="match status" value="1"/>
</dbReference>
<dbReference type="SMART" id="SM00901">
    <property type="entry name" value="FRG"/>
    <property type="match status" value="1"/>
</dbReference>
<feature type="domain" description="FRG" evidence="1">
    <location>
        <begin position="26"/>
        <end position="131"/>
    </location>
</feature>
<name>A0A4Q0XPC3_9BACT</name>
<dbReference type="Proteomes" id="UP000290657">
    <property type="component" value="Unassembled WGS sequence"/>
</dbReference>